<reference evidence="1" key="1">
    <citation type="submission" date="2022-06" db="EMBL/GenBank/DDBJ databases">
        <title>New cyanobacteria of genus Symplocastrum in benthos of Lake Baikal.</title>
        <authorList>
            <person name="Sorokovikova E."/>
            <person name="Tikhonova I."/>
            <person name="Krasnopeev A."/>
            <person name="Evseev P."/>
            <person name="Gladkikh A."/>
            <person name="Belykh O."/>
        </authorList>
    </citation>
    <scope>NUCLEOTIDE SEQUENCE</scope>
    <source>
        <strain evidence="1">BBK-W-15</strain>
    </source>
</reference>
<evidence type="ECO:0000313" key="1">
    <source>
        <dbReference type="EMBL" id="MCP2727898.1"/>
    </source>
</evidence>
<comment type="caution">
    <text evidence="1">The sequence shown here is derived from an EMBL/GenBank/DDBJ whole genome shotgun (WGS) entry which is preliminary data.</text>
</comment>
<dbReference type="RefSeq" id="WP_254010705.1">
    <property type="nucleotide sequence ID" value="NZ_JAMZMM010000031.1"/>
</dbReference>
<dbReference type="Gene3D" id="3.30.2020.10">
    <property type="entry name" value="NE0471-like N-terminal domain"/>
    <property type="match status" value="1"/>
</dbReference>
<gene>
    <name evidence="1" type="ORF">NJ959_05325</name>
</gene>
<name>A0AAE3GQ82_9CYAN</name>
<dbReference type="EMBL" id="JAMZMM010000031">
    <property type="protein sequence ID" value="MCP2727898.1"/>
    <property type="molecule type" value="Genomic_DNA"/>
</dbReference>
<dbReference type="Pfam" id="PF10387">
    <property type="entry name" value="DUF2442"/>
    <property type="match status" value="1"/>
</dbReference>
<dbReference type="Proteomes" id="UP001204953">
    <property type="component" value="Unassembled WGS sequence"/>
</dbReference>
<evidence type="ECO:0000313" key="2">
    <source>
        <dbReference type="Proteomes" id="UP001204953"/>
    </source>
</evidence>
<dbReference type="SUPFAM" id="SSF143880">
    <property type="entry name" value="NE0471 N-terminal domain-like"/>
    <property type="match status" value="1"/>
</dbReference>
<proteinExistence type="predicted"/>
<dbReference type="InterPro" id="IPR036782">
    <property type="entry name" value="NE0471-like_N"/>
</dbReference>
<dbReference type="InterPro" id="IPR018841">
    <property type="entry name" value="DUF2442"/>
</dbReference>
<keyword evidence="2" id="KW-1185">Reference proteome</keyword>
<sequence length="97" mass="11272">MLYHITKVTVEAERKLCIFYTNETSIIVDFNPLIQKGGVLAKLADPEFFAQVSIGEKGRYIQWPEEIEFCADALWFESHPKANNFQQLEEKLFSQQT</sequence>
<organism evidence="1 2">
    <name type="scientific">Limnofasciculus baicalensis BBK-W-15</name>
    <dbReference type="NCBI Taxonomy" id="2699891"/>
    <lineage>
        <taxon>Bacteria</taxon>
        <taxon>Bacillati</taxon>
        <taxon>Cyanobacteriota</taxon>
        <taxon>Cyanophyceae</taxon>
        <taxon>Coleofasciculales</taxon>
        <taxon>Coleofasciculaceae</taxon>
        <taxon>Limnofasciculus</taxon>
        <taxon>Limnofasciculus baicalensis</taxon>
    </lineage>
</organism>
<dbReference type="AlphaFoldDB" id="A0AAE3GQ82"/>
<protein>
    <submittedName>
        <fullName evidence="1">DUF2442 domain-containing protein</fullName>
    </submittedName>
</protein>
<accession>A0AAE3GQ82</accession>